<protein>
    <submittedName>
        <fullName evidence="8">Acetyl-CoA acetyltransferase</fullName>
        <ecNumber evidence="8">2.3.1.9</ecNumber>
    </submittedName>
</protein>
<keyword evidence="9" id="KW-1185">Reference proteome</keyword>
<dbReference type="RefSeq" id="WP_145093440.1">
    <property type="nucleotide sequence ID" value="NZ_CP036274.1"/>
</dbReference>
<dbReference type="InterPro" id="IPR016039">
    <property type="entry name" value="Thiolase-like"/>
</dbReference>
<evidence type="ECO:0000256" key="2">
    <source>
        <dbReference type="ARBA" id="ARBA00022679"/>
    </source>
</evidence>
<dbReference type="PANTHER" id="PTHR18919:SF107">
    <property type="entry name" value="ACETYL-COA ACETYLTRANSFERASE, CYTOSOLIC"/>
    <property type="match status" value="1"/>
</dbReference>
<keyword evidence="3 5" id="KW-0012">Acyltransferase</keyword>
<dbReference type="GO" id="GO:0003985">
    <property type="term" value="F:acetyl-CoA C-acetyltransferase activity"/>
    <property type="evidence" value="ECO:0007669"/>
    <property type="project" value="UniProtKB-EC"/>
</dbReference>
<comment type="similarity">
    <text evidence="1 5">Belongs to the thiolase-like superfamily. Thiolase family.</text>
</comment>
<keyword evidence="2 5" id="KW-0808">Transferase</keyword>
<dbReference type="NCBIfam" id="TIGR01930">
    <property type="entry name" value="AcCoA-C-Actrans"/>
    <property type="match status" value="1"/>
</dbReference>
<evidence type="ECO:0000256" key="3">
    <source>
        <dbReference type="ARBA" id="ARBA00023315"/>
    </source>
</evidence>
<name>A0A517YH27_9BACT</name>
<feature type="active site" description="Proton acceptor" evidence="4">
    <location>
        <position position="378"/>
    </location>
</feature>
<reference evidence="8 9" key="1">
    <citation type="submission" date="2019-02" db="EMBL/GenBank/DDBJ databases">
        <title>Deep-cultivation of Planctomycetes and their phenomic and genomic characterization uncovers novel biology.</title>
        <authorList>
            <person name="Wiegand S."/>
            <person name="Jogler M."/>
            <person name="Boedeker C."/>
            <person name="Pinto D."/>
            <person name="Vollmers J."/>
            <person name="Rivas-Marin E."/>
            <person name="Kohn T."/>
            <person name="Peeters S.H."/>
            <person name="Heuer A."/>
            <person name="Rast P."/>
            <person name="Oberbeckmann S."/>
            <person name="Bunk B."/>
            <person name="Jeske O."/>
            <person name="Meyerdierks A."/>
            <person name="Storesund J.E."/>
            <person name="Kallscheuer N."/>
            <person name="Luecker S."/>
            <person name="Lage O.M."/>
            <person name="Pohl T."/>
            <person name="Merkel B.J."/>
            <person name="Hornburger P."/>
            <person name="Mueller R.-W."/>
            <person name="Bruemmer F."/>
            <person name="Labrenz M."/>
            <person name="Spormann A.M."/>
            <person name="Op den Camp H."/>
            <person name="Overmann J."/>
            <person name="Amann R."/>
            <person name="Jetten M.S.M."/>
            <person name="Mascher T."/>
            <person name="Medema M.H."/>
            <person name="Devos D.P."/>
            <person name="Kaster A.-K."/>
            <person name="Ovreas L."/>
            <person name="Rohde M."/>
            <person name="Galperin M.Y."/>
            <person name="Jogler C."/>
        </authorList>
    </citation>
    <scope>NUCLEOTIDE SEQUENCE [LARGE SCALE GENOMIC DNA]</scope>
    <source>
        <strain evidence="8 9">ETA_A8</strain>
    </source>
</reference>
<feature type="active site" description="Acyl-thioester intermediate" evidence="4">
    <location>
        <position position="88"/>
    </location>
</feature>
<dbReference type="CDD" id="cd00751">
    <property type="entry name" value="thiolase"/>
    <property type="match status" value="1"/>
</dbReference>
<proteinExistence type="inferred from homology"/>
<dbReference type="PANTHER" id="PTHR18919">
    <property type="entry name" value="ACETYL-COA C-ACYLTRANSFERASE"/>
    <property type="match status" value="1"/>
</dbReference>
<dbReference type="InterPro" id="IPR020616">
    <property type="entry name" value="Thiolase_N"/>
</dbReference>
<dbReference type="SUPFAM" id="SSF53901">
    <property type="entry name" value="Thiolase-like"/>
    <property type="match status" value="2"/>
</dbReference>
<evidence type="ECO:0000313" key="9">
    <source>
        <dbReference type="Proteomes" id="UP000315017"/>
    </source>
</evidence>
<dbReference type="InterPro" id="IPR020613">
    <property type="entry name" value="Thiolase_CS"/>
</dbReference>
<dbReference type="PROSITE" id="PS00737">
    <property type="entry name" value="THIOLASE_2"/>
    <property type="match status" value="1"/>
</dbReference>
<sequence length="393" mass="40060">MASSYIIAARRTPIGKLLGQLSSIPAPKLGAVALQAAIADSGVGLDQIDEVILGNVLQAGVGQAPARQAALAAGIPAAVPAVTINKVCGSGLKAVMLADQAIRVGDAQIIAAGGMESMSLAPHLLMGARGGWKFGNQTTLDAMLHDGLWCATEQRAMGCLADDTATGASVSRAAQDAFALASQQRALKSQEEGLFRAEIVPMTVKAGKVEIVVDRDEGPRAGVTLSDLTKLRPSFGNEGSATAGNASQISDGAAALMVVSEAIAKASTSSLRARIVATASTARAPKDLFLAPIAAIRSVLEKAQLTLADIDLVELNEAFASQCLACLQELKLSPEKTNVRGGAIALGHPIGCSGARALVTLLHALQQRGERRGIASLCLGGGGAVALLVELEK</sequence>
<dbReference type="KEGG" id="aagg:ETAA8_46310"/>
<dbReference type="OrthoDB" id="9764892at2"/>
<dbReference type="InterPro" id="IPR020610">
    <property type="entry name" value="Thiolase_AS"/>
</dbReference>
<dbReference type="PROSITE" id="PS00099">
    <property type="entry name" value="THIOLASE_3"/>
    <property type="match status" value="1"/>
</dbReference>
<feature type="domain" description="Thiolase C-terminal" evidence="7">
    <location>
        <begin position="272"/>
        <end position="390"/>
    </location>
</feature>
<gene>
    <name evidence="8" type="primary">thlA</name>
    <name evidence="8" type="ORF">ETAA8_46310</name>
</gene>
<dbReference type="PIRSF" id="PIRSF000429">
    <property type="entry name" value="Ac-CoA_Ac_transf"/>
    <property type="match status" value="1"/>
</dbReference>
<accession>A0A517YH27</accession>
<feature type="domain" description="Thiolase N-terminal" evidence="6">
    <location>
        <begin position="5"/>
        <end position="261"/>
    </location>
</feature>
<feature type="active site" description="Proton acceptor" evidence="4">
    <location>
        <position position="348"/>
    </location>
</feature>
<dbReference type="FunFam" id="3.40.47.10:FF:000010">
    <property type="entry name" value="Acetyl-CoA acetyltransferase (Thiolase)"/>
    <property type="match status" value="1"/>
</dbReference>
<dbReference type="EC" id="2.3.1.9" evidence="8"/>
<evidence type="ECO:0000256" key="5">
    <source>
        <dbReference type="RuleBase" id="RU003557"/>
    </source>
</evidence>
<dbReference type="Proteomes" id="UP000315017">
    <property type="component" value="Chromosome"/>
</dbReference>
<dbReference type="Pfam" id="PF00108">
    <property type="entry name" value="Thiolase_N"/>
    <property type="match status" value="1"/>
</dbReference>
<evidence type="ECO:0000259" key="7">
    <source>
        <dbReference type="Pfam" id="PF02803"/>
    </source>
</evidence>
<dbReference type="Gene3D" id="3.40.47.10">
    <property type="match status" value="2"/>
</dbReference>
<dbReference type="AlphaFoldDB" id="A0A517YH27"/>
<evidence type="ECO:0000313" key="8">
    <source>
        <dbReference type="EMBL" id="QDU29519.1"/>
    </source>
</evidence>
<organism evidence="8 9">
    <name type="scientific">Anatilimnocola aggregata</name>
    <dbReference type="NCBI Taxonomy" id="2528021"/>
    <lineage>
        <taxon>Bacteria</taxon>
        <taxon>Pseudomonadati</taxon>
        <taxon>Planctomycetota</taxon>
        <taxon>Planctomycetia</taxon>
        <taxon>Pirellulales</taxon>
        <taxon>Pirellulaceae</taxon>
        <taxon>Anatilimnocola</taxon>
    </lineage>
</organism>
<dbReference type="PROSITE" id="PS00098">
    <property type="entry name" value="THIOLASE_1"/>
    <property type="match status" value="1"/>
</dbReference>
<evidence type="ECO:0000256" key="4">
    <source>
        <dbReference type="PIRSR" id="PIRSR000429-1"/>
    </source>
</evidence>
<dbReference type="InterPro" id="IPR020617">
    <property type="entry name" value="Thiolase_C"/>
</dbReference>
<dbReference type="InterPro" id="IPR002155">
    <property type="entry name" value="Thiolase"/>
</dbReference>
<evidence type="ECO:0000256" key="1">
    <source>
        <dbReference type="ARBA" id="ARBA00010982"/>
    </source>
</evidence>
<dbReference type="InterPro" id="IPR020615">
    <property type="entry name" value="Thiolase_acyl_enz_int_AS"/>
</dbReference>
<dbReference type="Pfam" id="PF02803">
    <property type="entry name" value="Thiolase_C"/>
    <property type="match status" value="1"/>
</dbReference>
<dbReference type="EMBL" id="CP036274">
    <property type="protein sequence ID" value="QDU29519.1"/>
    <property type="molecule type" value="Genomic_DNA"/>
</dbReference>
<evidence type="ECO:0000259" key="6">
    <source>
        <dbReference type="Pfam" id="PF00108"/>
    </source>
</evidence>